<keyword evidence="3 6" id="KW-0808">Transferase</keyword>
<comment type="similarity">
    <text evidence="2 6">Belongs to the FPP/GGPP synthase family.</text>
</comment>
<organism evidence="7 8">
    <name type="scientific">Candidatus Caccoplasma merdipullorum</name>
    <dbReference type="NCBI Taxonomy" id="2840718"/>
    <lineage>
        <taxon>Bacteria</taxon>
        <taxon>Pseudomonadati</taxon>
        <taxon>Bacteroidota</taxon>
        <taxon>Bacteroidia</taxon>
        <taxon>Bacteroidales</taxon>
        <taxon>Bacteroidaceae</taxon>
        <taxon>Bacteroidaceae incertae sedis</taxon>
        <taxon>Candidatus Caccoplasma</taxon>
    </lineage>
</organism>
<evidence type="ECO:0000256" key="6">
    <source>
        <dbReference type="RuleBase" id="RU004466"/>
    </source>
</evidence>
<dbReference type="PANTHER" id="PTHR12001">
    <property type="entry name" value="GERANYLGERANYL PYROPHOSPHATE SYNTHASE"/>
    <property type="match status" value="1"/>
</dbReference>
<dbReference type="SUPFAM" id="SSF48576">
    <property type="entry name" value="Terpenoid synthases"/>
    <property type="match status" value="1"/>
</dbReference>
<evidence type="ECO:0000313" key="7">
    <source>
        <dbReference type="EMBL" id="MBO8438860.1"/>
    </source>
</evidence>
<dbReference type="AlphaFoldDB" id="A0A9D9H4E3"/>
<dbReference type="GO" id="GO:0008299">
    <property type="term" value="P:isoprenoid biosynthetic process"/>
    <property type="evidence" value="ECO:0007669"/>
    <property type="project" value="InterPro"/>
</dbReference>
<dbReference type="Gene3D" id="1.10.600.10">
    <property type="entry name" value="Farnesyl Diphosphate Synthase"/>
    <property type="match status" value="1"/>
</dbReference>
<dbReference type="PANTHER" id="PTHR12001:SF69">
    <property type="entry name" value="ALL TRANS-POLYPRENYL-DIPHOSPHATE SYNTHASE PDSS1"/>
    <property type="match status" value="1"/>
</dbReference>
<keyword evidence="5" id="KW-0460">Magnesium</keyword>
<proteinExistence type="inferred from homology"/>
<dbReference type="InterPro" id="IPR008949">
    <property type="entry name" value="Isoprenoid_synthase_dom_sf"/>
</dbReference>
<comment type="cofactor">
    <cofactor evidence="1">
        <name>Mg(2+)</name>
        <dbReference type="ChEBI" id="CHEBI:18420"/>
    </cofactor>
</comment>
<reference evidence="7" key="2">
    <citation type="journal article" date="2021" name="PeerJ">
        <title>Extensive microbial diversity within the chicken gut microbiome revealed by metagenomics and culture.</title>
        <authorList>
            <person name="Gilroy R."/>
            <person name="Ravi A."/>
            <person name="Getino M."/>
            <person name="Pursley I."/>
            <person name="Horton D.L."/>
            <person name="Alikhan N.F."/>
            <person name="Baker D."/>
            <person name="Gharbi K."/>
            <person name="Hall N."/>
            <person name="Watson M."/>
            <person name="Adriaenssens E.M."/>
            <person name="Foster-Nyarko E."/>
            <person name="Jarju S."/>
            <person name="Secka A."/>
            <person name="Antonio M."/>
            <person name="Oren A."/>
            <person name="Chaudhuri R.R."/>
            <person name="La Ragione R."/>
            <person name="Hildebrand F."/>
            <person name="Pallen M.J."/>
        </authorList>
    </citation>
    <scope>NUCLEOTIDE SEQUENCE</scope>
    <source>
        <strain evidence="7">G3-4614</strain>
    </source>
</reference>
<dbReference type="Pfam" id="PF00348">
    <property type="entry name" value="polyprenyl_synt"/>
    <property type="match status" value="1"/>
</dbReference>
<dbReference type="GO" id="GO:0004659">
    <property type="term" value="F:prenyltransferase activity"/>
    <property type="evidence" value="ECO:0007669"/>
    <property type="project" value="InterPro"/>
</dbReference>
<accession>A0A9D9H4E3</accession>
<dbReference type="CDD" id="cd00685">
    <property type="entry name" value="Trans_IPPS_HT"/>
    <property type="match status" value="1"/>
</dbReference>
<evidence type="ECO:0000256" key="3">
    <source>
        <dbReference type="ARBA" id="ARBA00022679"/>
    </source>
</evidence>
<dbReference type="SFLD" id="SFLDS00005">
    <property type="entry name" value="Isoprenoid_Synthase_Type_I"/>
    <property type="match status" value="1"/>
</dbReference>
<evidence type="ECO:0000256" key="1">
    <source>
        <dbReference type="ARBA" id="ARBA00001946"/>
    </source>
</evidence>
<dbReference type="InterPro" id="IPR033749">
    <property type="entry name" value="Polyprenyl_synt_CS"/>
</dbReference>
<protein>
    <submittedName>
        <fullName evidence="7">Polyprenyl synthetase family protein</fullName>
    </submittedName>
</protein>
<evidence type="ECO:0000256" key="5">
    <source>
        <dbReference type="ARBA" id="ARBA00022842"/>
    </source>
</evidence>
<dbReference type="EMBL" id="JADIMW010000084">
    <property type="protein sequence ID" value="MBO8438860.1"/>
    <property type="molecule type" value="Genomic_DNA"/>
</dbReference>
<dbReference type="PROSITE" id="PS00444">
    <property type="entry name" value="POLYPRENYL_SYNTHASE_2"/>
    <property type="match status" value="1"/>
</dbReference>
<evidence type="ECO:0000256" key="2">
    <source>
        <dbReference type="ARBA" id="ARBA00006706"/>
    </source>
</evidence>
<gene>
    <name evidence="7" type="ORF">IAC54_08220</name>
</gene>
<dbReference type="Proteomes" id="UP000823636">
    <property type="component" value="Unassembled WGS sequence"/>
</dbReference>
<dbReference type="GO" id="GO:0046872">
    <property type="term" value="F:metal ion binding"/>
    <property type="evidence" value="ECO:0007669"/>
    <property type="project" value="UniProtKB-KW"/>
</dbReference>
<keyword evidence="4" id="KW-0479">Metal-binding</keyword>
<dbReference type="InterPro" id="IPR000092">
    <property type="entry name" value="Polyprenyl_synt"/>
</dbReference>
<sequence>MKSEAEIRESIKEEMARLNDALSDSLKSDNSLLKSVTDYFLEAKGKQIRPMLVILSSKLFGQISRATLDAAVAVELLHSASLIHDDVVDESPARRGRRSVNSIWDNRVSVLVGDYFVSCALKAAIATGDTSIINIIAELGKELARGEIDQIETADSHTIDEERYFNVINQKTASLFSSCMKMGAISNGASEREVEILSTFGEKLGLCFQIKDDIFDYFTNEKLGKPTGSDLAEGKVSLPLIYAIRTGNDRENSDMRALLSKERLTQGEIATLIEYAKKMGGIEYAEETMKRLEAEAIAELAPFGKNEITDSLINILHYITVRNY</sequence>
<evidence type="ECO:0000256" key="4">
    <source>
        <dbReference type="ARBA" id="ARBA00022723"/>
    </source>
</evidence>
<dbReference type="PROSITE" id="PS00723">
    <property type="entry name" value="POLYPRENYL_SYNTHASE_1"/>
    <property type="match status" value="1"/>
</dbReference>
<comment type="caution">
    <text evidence="7">The sequence shown here is derived from an EMBL/GenBank/DDBJ whole genome shotgun (WGS) entry which is preliminary data.</text>
</comment>
<name>A0A9D9H4E3_9BACT</name>
<reference evidence="7" key="1">
    <citation type="submission" date="2020-10" db="EMBL/GenBank/DDBJ databases">
        <authorList>
            <person name="Gilroy R."/>
        </authorList>
    </citation>
    <scope>NUCLEOTIDE SEQUENCE</scope>
    <source>
        <strain evidence="7">G3-4614</strain>
    </source>
</reference>
<evidence type="ECO:0000313" key="8">
    <source>
        <dbReference type="Proteomes" id="UP000823636"/>
    </source>
</evidence>